<evidence type="ECO:0000313" key="1">
    <source>
        <dbReference type="EMBL" id="KAK3857617.1"/>
    </source>
</evidence>
<dbReference type="EMBL" id="JAWQEG010005561">
    <property type="protein sequence ID" value="KAK3857617.1"/>
    <property type="molecule type" value="Genomic_DNA"/>
</dbReference>
<dbReference type="Proteomes" id="UP001286313">
    <property type="component" value="Unassembled WGS sequence"/>
</dbReference>
<feature type="non-terminal residue" evidence="1">
    <location>
        <position position="1"/>
    </location>
</feature>
<reference evidence="1" key="1">
    <citation type="submission" date="2023-10" db="EMBL/GenBank/DDBJ databases">
        <title>Genome assemblies of two species of porcelain crab, Petrolisthes cinctipes and Petrolisthes manimaculis (Anomura: Porcellanidae).</title>
        <authorList>
            <person name="Angst P."/>
        </authorList>
    </citation>
    <scope>NUCLEOTIDE SEQUENCE</scope>
    <source>
        <strain evidence="1">PB745_01</strain>
        <tissue evidence="1">Gill</tissue>
    </source>
</reference>
<dbReference type="AlphaFoldDB" id="A0AAE1BV20"/>
<evidence type="ECO:0000313" key="2">
    <source>
        <dbReference type="Proteomes" id="UP001286313"/>
    </source>
</evidence>
<accession>A0AAE1BV20</accession>
<proteinExistence type="predicted"/>
<keyword evidence="2" id="KW-1185">Reference proteome</keyword>
<name>A0AAE1BV20_PETCI</name>
<protein>
    <submittedName>
        <fullName evidence="1">Uncharacterized protein</fullName>
    </submittedName>
</protein>
<gene>
    <name evidence="1" type="ORF">Pcinc_036141</name>
</gene>
<organism evidence="1 2">
    <name type="scientific">Petrolisthes cinctipes</name>
    <name type="common">Flat porcelain crab</name>
    <dbReference type="NCBI Taxonomy" id="88211"/>
    <lineage>
        <taxon>Eukaryota</taxon>
        <taxon>Metazoa</taxon>
        <taxon>Ecdysozoa</taxon>
        <taxon>Arthropoda</taxon>
        <taxon>Crustacea</taxon>
        <taxon>Multicrustacea</taxon>
        <taxon>Malacostraca</taxon>
        <taxon>Eumalacostraca</taxon>
        <taxon>Eucarida</taxon>
        <taxon>Decapoda</taxon>
        <taxon>Pleocyemata</taxon>
        <taxon>Anomura</taxon>
        <taxon>Galatheoidea</taxon>
        <taxon>Porcellanidae</taxon>
        <taxon>Petrolisthes</taxon>
    </lineage>
</organism>
<sequence>MWRRKDGGSSWSGGKGVGRDRVKIIWDGVGIVGQEGEGGEMLFSWTVPLHHATTLPYPTNLSAILLYTSLPNILPNQPSPANQPIPYSLSPCPVSLLVVPRRVLADLSSALVVGSSLNHSLTHPFSCQLFPGLLDRPLTRPRETLPLLRPLLYMSPHCTSLFHILLSPLTAPLCSTSSSLPSLHLSVSHHPLSPHCTSLFPIILSPYFTSCVPSFPPSPHILPLSILSPHLTHILRPFIPSPTSPHACLPHSQQISLPLFRTSPPPLPSS</sequence>
<comment type="caution">
    <text evidence="1">The sequence shown here is derived from an EMBL/GenBank/DDBJ whole genome shotgun (WGS) entry which is preliminary data.</text>
</comment>